<dbReference type="Pfam" id="PF04024">
    <property type="entry name" value="PspC"/>
    <property type="match status" value="1"/>
</dbReference>
<protein>
    <recommendedName>
        <fullName evidence="7">Phage shock protein PspC N-terminal domain-containing protein</fullName>
    </recommendedName>
</protein>
<dbReference type="PaxDb" id="243274-THEMA_08560"/>
<keyword evidence="4 6" id="KW-1133">Transmembrane helix</keyword>
<keyword evidence="9" id="KW-1185">Reference proteome</keyword>
<dbReference type="EnsemblBacteria" id="AAD36232">
    <property type="protein sequence ID" value="AAD36232"/>
    <property type="gene ID" value="TM_1156"/>
</dbReference>
<name>Q9X0P0_THEMA</name>
<accession>Q9X0P0</accession>
<keyword evidence="2" id="KW-1003">Cell membrane</keyword>
<dbReference type="PANTHER" id="PTHR33885">
    <property type="entry name" value="PHAGE SHOCK PROTEIN C"/>
    <property type="match status" value="1"/>
</dbReference>
<gene>
    <name evidence="8" type="ordered locus">TM_1156</name>
</gene>
<evidence type="ECO:0000256" key="6">
    <source>
        <dbReference type="SAM" id="Phobius"/>
    </source>
</evidence>
<evidence type="ECO:0000313" key="8">
    <source>
        <dbReference type="EMBL" id="AAD36232.1"/>
    </source>
</evidence>
<dbReference type="Proteomes" id="UP000008183">
    <property type="component" value="Chromosome"/>
</dbReference>
<dbReference type="KEGG" id="tma:TM1156"/>
<evidence type="ECO:0000259" key="7">
    <source>
        <dbReference type="Pfam" id="PF04024"/>
    </source>
</evidence>
<keyword evidence="3 6" id="KW-0812">Transmembrane</keyword>
<feature type="transmembrane region" description="Helical" evidence="6">
    <location>
        <begin position="105"/>
        <end position="124"/>
    </location>
</feature>
<reference evidence="8 9" key="1">
    <citation type="journal article" date="1999" name="Nature">
        <title>Evidence for lateral gene transfer between Archaea and Bacteria from genome sequence of Thermotoga maritima.</title>
        <authorList>
            <person name="Nelson K.E."/>
            <person name="Clayton R.A."/>
            <person name="Gill S.R."/>
            <person name="Gwinn M.L."/>
            <person name="Dodson R.J."/>
            <person name="Haft D.H."/>
            <person name="Hickey E.K."/>
            <person name="Peterson J.D."/>
            <person name="Nelson W.C."/>
            <person name="Ketchum K.A."/>
            <person name="McDonald L."/>
            <person name="Utterback T.R."/>
            <person name="Malek J.A."/>
            <person name="Linher K.D."/>
            <person name="Garrett M.M."/>
            <person name="Stewart A.M."/>
            <person name="Cotton M.D."/>
            <person name="Pratt M.S."/>
            <person name="Phillips C.A."/>
            <person name="Richardson D."/>
            <person name="Heidelberg J."/>
            <person name="Sutton G.G."/>
            <person name="Fleischmann R.D."/>
            <person name="White O."/>
            <person name="Salzberg S.L."/>
            <person name="Smith H.O."/>
            <person name="Venter J.C."/>
            <person name="Fraser C.M."/>
        </authorList>
    </citation>
    <scope>NUCLEOTIDE SEQUENCE [LARGE SCALE GENOMIC DNA]</scope>
    <source>
        <strain evidence="9">ATCC 43589 / DSM 3109 / JCM 10099 / NBRC 100826 / MSB8</strain>
    </source>
</reference>
<dbReference type="InterPro" id="IPR007168">
    <property type="entry name" value="Phageshock_PspC_N"/>
</dbReference>
<dbReference type="InterPro" id="IPR052027">
    <property type="entry name" value="PspC"/>
</dbReference>
<dbReference type="PATRIC" id="fig|243274.5.peg.1173"/>
<proteinExistence type="predicted"/>
<evidence type="ECO:0000256" key="4">
    <source>
        <dbReference type="ARBA" id="ARBA00022989"/>
    </source>
</evidence>
<feature type="transmembrane region" description="Helical" evidence="6">
    <location>
        <begin position="78"/>
        <end position="99"/>
    </location>
</feature>
<dbReference type="AlphaFoldDB" id="Q9X0P0"/>
<dbReference type="EMBL" id="AE000512">
    <property type="protein sequence ID" value="AAD36232.1"/>
    <property type="molecule type" value="Genomic_DNA"/>
</dbReference>
<dbReference type="OrthoDB" id="9815286at2"/>
<evidence type="ECO:0000256" key="2">
    <source>
        <dbReference type="ARBA" id="ARBA00022475"/>
    </source>
</evidence>
<evidence type="ECO:0000256" key="5">
    <source>
        <dbReference type="ARBA" id="ARBA00023136"/>
    </source>
</evidence>
<organism evidence="8 9">
    <name type="scientific">Thermotoga maritima (strain ATCC 43589 / DSM 3109 / JCM 10099 / NBRC 100826 / MSB8)</name>
    <dbReference type="NCBI Taxonomy" id="243274"/>
    <lineage>
        <taxon>Bacteria</taxon>
        <taxon>Thermotogati</taxon>
        <taxon>Thermotogota</taxon>
        <taxon>Thermotogae</taxon>
        <taxon>Thermotogales</taxon>
        <taxon>Thermotogaceae</taxon>
        <taxon>Thermotoga</taxon>
    </lineage>
</organism>
<evidence type="ECO:0000256" key="3">
    <source>
        <dbReference type="ARBA" id="ARBA00022692"/>
    </source>
</evidence>
<dbReference type="InParanoid" id="Q9X0P0"/>
<feature type="transmembrane region" description="Helical" evidence="6">
    <location>
        <begin position="34"/>
        <end position="57"/>
    </location>
</feature>
<dbReference type="GO" id="GO:0005886">
    <property type="term" value="C:plasma membrane"/>
    <property type="evidence" value="ECO:0000318"/>
    <property type="project" value="GO_Central"/>
</dbReference>
<keyword evidence="5 6" id="KW-0472">Membrane</keyword>
<comment type="subcellular location">
    <subcellularLocation>
        <location evidence="1">Cell membrane</location>
        <topology evidence="1">Single-pass membrane protein</topology>
    </subcellularLocation>
</comment>
<sequence length="129" mass="14539">MFMKQLRRSRKNRIIAGVCGGFAEYFGVDPTLVRLIWVLITLAWGAGLLLYIIAWLIMPEEEGETESEKKPLQNTEGLKVLVGGLLIFLGIVFLVSAFFPIFFGVAWKVVLALLLVIFGVLLLLRRDEK</sequence>
<evidence type="ECO:0000313" key="9">
    <source>
        <dbReference type="Proteomes" id="UP000008183"/>
    </source>
</evidence>
<dbReference type="PIR" id="B72287">
    <property type="entry name" value="B72287"/>
</dbReference>
<feature type="domain" description="Phage shock protein PspC N-terminal" evidence="7">
    <location>
        <begin position="4"/>
        <end position="61"/>
    </location>
</feature>
<dbReference type="PANTHER" id="PTHR33885:SF3">
    <property type="entry name" value="PHAGE SHOCK PROTEIN C"/>
    <property type="match status" value="1"/>
</dbReference>
<evidence type="ECO:0000256" key="1">
    <source>
        <dbReference type="ARBA" id="ARBA00004162"/>
    </source>
</evidence>